<keyword evidence="2" id="KW-0812">Transmembrane</keyword>
<feature type="transmembrane region" description="Helical" evidence="2">
    <location>
        <begin position="228"/>
        <end position="248"/>
    </location>
</feature>
<name>A0A2I2ADU9_9LACO</name>
<organism evidence="4 5">
    <name type="scientific">Ligilactobacillus agilis</name>
    <dbReference type="NCBI Taxonomy" id="1601"/>
    <lineage>
        <taxon>Bacteria</taxon>
        <taxon>Bacillati</taxon>
        <taxon>Bacillota</taxon>
        <taxon>Bacilli</taxon>
        <taxon>Lactobacillales</taxon>
        <taxon>Lactobacillaceae</taxon>
        <taxon>Ligilactobacillus</taxon>
    </lineage>
</organism>
<dbReference type="Pfam" id="PF12773">
    <property type="entry name" value="DZR"/>
    <property type="match status" value="1"/>
</dbReference>
<sequence length="277" mass="32141">MEVMDYYCQRCGRIIGEAERVCPACGVSQDRFKADEEQKACKKCRQEIPVNSNYCYHCGADQAQYYYQSEPLKKETPQVEKEEQPDQDNIFKQIFEGDYDDLNASYQRILKAEEEQRAELKKLKGKVTRANENEKPGLIPSTKLYLKDWFNINKRMGRADFWWSFVGMIGLTFVFSLVLSVVVTGLRSVEPNFANFFLNFMVRVFIGFILIANMSALIRRFRDAEIPVIAIVMVFIPVVGEIAAYILATKKQVVTNDDYTFIDPVREAKKRRKARKK</sequence>
<feature type="coiled-coil region" evidence="1">
    <location>
        <begin position="103"/>
        <end position="133"/>
    </location>
</feature>
<dbReference type="InterPro" id="IPR025874">
    <property type="entry name" value="DZR"/>
</dbReference>
<evidence type="ECO:0000256" key="1">
    <source>
        <dbReference type="SAM" id="Coils"/>
    </source>
</evidence>
<proteinExistence type="predicted"/>
<feature type="domain" description="DZANK-type" evidence="3">
    <location>
        <begin position="8"/>
        <end position="59"/>
    </location>
</feature>
<accession>A0A2I2ADU9</accession>
<feature type="transmembrane region" description="Helical" evidence="2">
    <location>
        <begin position="161"/>
        <end position="184"/>
    </location>
</feature>
<evidence type="ECO:0000313" key="5">
    <source>
        <dbReference type="Proteomes" id="UP000234579"/>
    </source>
</evidence>
<comment type="caution">
    <text evidence="4">The sequence shown here is derived from an EMBL/GenBank/DDBJ whole genome shotgun (WGS) entry which is preliminary data.</text>
</comment>
<evidence type="ECO:0000313" key="4">
    <source>
        <dbReference type="EMBL" id="PLA77550.1"/>
    </source>
</evidence>
<dbReference type="InterPro" id="IPR008523">
    <property type="entry name" value="DUF805"/>
</dbReference>
<keyword evidence="2" id="KW-0472">Membrane</keyword>
<dbReference type="AlphaFoldDB" id="A0A2I2ADU9"/>
<reference evidence="5" key="1">
    <citation type="submission" date="2017-12" db="EMBL/GenBank/DDBJ databases">
        <authorList>
            <person name="Christensen H."/>
        </authorList>
    </citation>
    <scope>NUCLEOTIDE SEQUENCE [LARGE SCALE GENOMIC DNA]</scope>
    <source>
        <strain evidence="5">268A</strain>
    </source>
</reference>
<gene>
    <name evidence="4" type="ORF">CYR79_00745</name>
</gene>
<keyword evidence="2" id="KW-1133">Transmembrane helix</keyword>
<feature type="transmembrane region" description="Helical" evidence="2">
    <location>
        <begin position="196"/>
        <end position="216"/>
    </location>
</feature>
<dbReference type="Pfam" id="PF05656">
    <property type="entry name" value="DUF805"/>
    <property type="match status" value="1"/>
</dbReference>
<keyword evidence="1" id="KW-0175">Coiled coil</keyword>
<protein>
    <recommendedName>
        <fullName evidence="3">DZANK-type domain-containing protein</fullName>
    </recommendedName>
</protein>
<dbReference type="SUPFAM" id="SSF57802">
    <property type="entry name" value="Rubredoxin-like"/>
    <property type="match status" value="1"/>
</dbReference>
<evidence type="ECO:0000259" key="3">
    <source>
        <dbReference type="Pfam" id="PF12773"/>
    </source>
</evidence>
<dbReference type="EMBL" id="PKGI01000003">
    <property type="protein sequence ID" value="PLA77550.1"/>
    <property type="molecule type" value="Genomic_DNA"/>
</dbReference>
<dbReference type="GO" id="GO:0016020">
    <property type="term" value="C:membrane"/>
    <property type="evidence" value="ECO:0007669"/>
    <property type="project" value="InterPro"/>
</dbReference>
<dbReference type="Proteomes" id="UP000234579">
    <property type="component" value="Unassembled WGS sequence"/>
</dbReference>
<evidence type="ECO:0000256" key="2">
    <source>
        <dbReference type="SAM" id="Phobius"/>
    </source>
</evidence>